<sequence>MDTTSVDIPAPKHGGDITSRLASISLGKNKSGAARSSRLDESCLIPDSELARAVKDGGRLGVSSHAYLMPDGRTVVKQGTSRLLSEAYTMRIVREYTDVPVPEVYEVLYDDGPTDDAQMLMEYVEGRPLEHAWPAYSAREKTDVVAQLRRHFATLASQEGPFVGAVDGTPVRDDFFECVPANRVYAGEKDFNRGLLRAWYQNTKEVADRDPRFHALWSMFDTTAMLRHRLVMTYNNLHPRNILVRGSKVVALLDWSQAGYLPEYWEYCRVWGRLWETCGAEKSFLTGKECVLDQILAPYEEEMTVFQFRFSQLETKFYYNPEVPRRKYDPEKGIYVW</sequence>
<evidence type="ECO:0000313" key="1">
    <source>
        <dbReference type="EMBL" id="KAI4859575.1"/>
    </source>
</evidence>
<dbReference type="EMBL" id="MU393625">
    <property type="protein sequence ID" value="KAI4859575.1"/>
    <property type="molecule type" value="Genomic_DNA"/>
</dbReference>
<comment type="caution">
    <text evidence="1">The sequence shown here is derived from an EMBL/GenBank/DDBJ whole genome shotgun (WGS) entry which is preliminary data.</text>
</comment>
<proteinExistence type="predicted"/>
<evidence type="ECO:0000313" key="2">
    <source>
        <dbReference type="Proteomes" id="UP001497700"/>
    </source>
</evidence>
<reference evidence="1 2" key="1">
    <citation type="journal article" date="2022" name="New Phytol.">
        <title>Ecological generalism drives hyperdiversity of secondary metabolite gene clusters in xylarialean endophytes.</title>
        <authorList>
            <person name="Franco M.E.E."/>
            <person name="Wisecaver J.H."/>
            <person name="Arnold A.E."/>
            <person name="Ju Y.M."/>
            <person name="Slot J.C."/>
            <person name="Ahrendt S."/>
            <person name="Moore L.P."/>
            <person name="Eastman K.E."/>
            <person name="Scott K."/>
            <person name="Konkel Z."/>
            <person name="Mondo S.J."/>
            <person name="Kuo A."/>
            <person name="Hayes R.D."/>
            <person name="Haridas S."/>
            <person name="Andreopoulos B."/>
            <person name="Riley R."/>
            <person name="LaButti K."/>
            <person name="Pangilinan J."/>
            <person name="Lipzen A."/>
            <person name="Amirebrahimi M."/>
            <person name="Yan J."/>
            <person name="Adam C."/>
            <person name="Keymanesh K."/>
            <person name="Ng V."/>
            <person name="Louie K."/>
            <person name="Northen T."/>
            <person name="Drula E."/>
            <person name="Henrissat B."/>
            <person name="Hsieh H.M."/>
            <person name="Youens-Clark K."/>
            <person name="Lutzoni F."/>
            <person name="Miadlikowska J."/>
            <person name="Eastwood D.C."/>
            <person name="Hamelin R.C."/>
            <person name="Grigoriev I.V."/>
            <person name="U'Ren J.M."/>
        </authorList>
    </citation>
    <scope>NUCLEOTIDE SEQUENCE [LARGE SCALE GENOMIC DNA]</scope>
    <source>
        <strain evidence="1 2">CBS 119005</strain>
    </source>
</reference>
<keyword evidence="2" id="KW-1185">Reference proteome</keyword>
<accession>A0ACB9YKM3</accession>
<organism evidence="1 2">
    <name type="scientific">Hypoxylon rubiginosum</name>
    <dbReference type="NCBI Taxonomy" id="110542"/>
    <lineage>
        <taxon>Eukaryota</taxon>
        <taxon>Fungi</taxon>
        <taxon>Dikarya</taxon>
        <taxon>Ascomycota</taxon>
        <taxon>Pezizomycotina</taxon>
        <taxon>Sordariomycetes</taxon>
        <taxon>Xylariomycetidae</taxon>
        <taxon>Xylariales</taxon>
        <taxon>Hypoxylaceae</taxon>
        <taxon>Hypoxylon</taxon>
    </lineage>
</organism>
<name>A0ACB9YKM3_9PEZI</name>
<dbReference type="Proteomes" id="UP001497700">
    <property type="component" value="Unassembled WGS sequence"/>
</dbReference>
<protein>
    <submittedName>
        <fullName evidence="1">Kinase-like domain-containing protein</fullName>
    </submittedName>
</protein>
<gene>
    <name evidence="1" type="ORF">F4820DRAFT_466765</name>
</gene>